<keyword evidence="2" id="KW-1185">Reference proteome</keyword>
<evidence type="ECO:0000313" key="2">
    <source>
        <dbReference type="Proteomes" id="UP001165960"/>
    </source>
</evidence>
<organism evidence="1 2">
    <name type="scientific">Entomophthora muscae</name>
    <dbReference type="NCBI Taxonomy" id="34485"/>
    <lineage>
        <taxon>Eukaryota</taxon>
        <taxon>Fungi</taxon>
        <taxon>Fungi incertae sedis</taxon>
        <taxon>Zoopagomycota</taxon>
        <taxon>Entomophthoromycotina</taxon>
        <taxon>Entomophthoromycetes</taxon>
        <taxon>Entomophthorales</taxon>
        <taxon>Entomophthoraceae</taxon>
        <taxon>Entomophthora</taxon>
    </lineage>
</organism>
<protein>
    <submittedName>
        <fullName evidence="1">Uncharacterized protein</fullName>
    </submittedName>
</protein>
<accession>A0ACC2T1D3</accession>
<comment type="caution">
    <text evidence="1">The sequence shown here is derived from an EMBL/GenBank/DDBJ whole genome shotgun (WGS) entry which is preliminary data.</text>
</comment>
<evidence type="ECO:0000313" key="1">
    <source>
        <dbReference type="EMBL" id="KAJ9068117.1"/>
    </source>
</evidence>
<sequence>MRFKDSPRTIPKSRPLPKQFLHGTSFCYQFRIADLQEKNSGLAVYLHTFNDKAPKSESLTRMTLYLLKEIFFKQIRFEEKLGYEQHIDIFTGPSGGGLVITLQGPMAPWMAEIRLEHFFLLFHVYCYPCLTLTPTS</sequence>
<dbReference type="Proteomes" id="UP001165960">
    <property type="component" value="Unassembled WGS sequence"/>
</dbReference>
<gene>
    <name evidence="1" type="ORF">DSO57_1031940</name>
</gene>
<dbReference type="EMBL" id="QTSX02003785">
    <property type="protein sequence ID" value="KAJ9068117.1"/>
    <property type="molecule type" value="Genomic_DNA"/>
</dbReference>
<proteinExistence type="predicted"/>
<name>A0ACC2T1D3_9FUNG</name>
<reference evidence="1" key="1">
    <citation type="submission" date="2022-04" db="EMBL/GenBank/DDBJ databases">
        <title>Genome of the entomopathogenic fungus Entomophthora muscae.</title>
        <authorList>
            <person name="Elya C."/>
            <person name="Lovett B.R."/>
            <person name="Lee E."/>
            <person name="Macias A.M."/>
            <person name="Hajek A.E."/>
            <person name="De Bivort B.L."/>
            <person name="Kasson M.T."/>
            <person name="De Fine Licht H.H."/>
            <person name="Stajich J.E."/>
        </authorList>
    </citation>
    <scope>NUCLEOTIDE SEQUENCE</scope>
    <source>
        <strain evidence="1">Berkeley</strain>
    </source>
</reference>